<dbReference type="EMBL" id="JAWLVV010000039">
    <property type="protein sequence ID" value="MDV7294414.1"/>
    <property type="molecule type" value="Genomic_DNA"/>
</dbReference>
<dbReference type="CDD" id="cd00719">
    <property type="entry name" value="GIY-YIG_SF"/>
    <property type="match status" value="1"/>
</dbReference>
<name>A0AAE4VJ10_MYCFO</name>
<feature type="domain" description="GIY-YIG" evidence="2">
    <location>
        <begin position="7"/>
        <end position="73"/>
    </location>
</feature>
<dbReference type="Pfam" id="PF01541">
    <property type="entry name" value="GIY-YIG"/>
    <property type="match status" value="1"/>
</dbReference>
<dbReference type="RefSeq" id="WP_317722654.1">
    <property type="nucleotide sequence ID" value="NZ_JAWLVK010000038.1"/>
</dbReference>
<dbReference type="Proteomes" id="UP001186041">
    <property type="component" value="Unassembled WGS sequence"/>
</dbReference>
<protein>
    <submittedName>
        <fullName evidence="3">GIY-YIG nuclease family protein</fullName>
    </submittedName>
</protein>
<evidence type="ECO:0000313" key="4">
    <source>
        <dbReference type="Proteomes" id="UP001186041"/>
    </source>
</evidence>
<proteinExistence type="predicted"/>
<comment type="caution">
    <text evidence="3">The sequence shown here is derived from an EMBL/GenBank/DDBJ whole genome shotgun (WGS) entry which is preliminary data.</text>
</comment>
<reference evidence="3" key="1">
    <citation type="submission" date="2023-10" db="EMBL/GenBank/DDBJ databases">
        <title>Mycolicibacterium fortuitum clinical isolates causing pulmonary infections in humans.</title>
        <authorList>
            <person name="Mejia-Ponce P.M."/>
            <person name="Zenteno-Cuevas R."/>
            <person name="Licona-Cassani C."/>
        </authorList>
    </citation>
    <scope>NUCLEOTIDE SEQUENCE</scope>
    <source>
        <strain evidence="3">M8</strain>
    </source>
</reference>
<dbReference type="InterPro" id="IPR000305">
    <property type="entry name" value="GIY-YIG_endonuc"/>
</dbReference>
<sequence>MAIDRVLYRVYDSDGDLLYLGATTNPGLRFGDHDSTKSWWPDAANITLEHFPSTDELLDAERAAIQAESPRYNLVHTGKPSTTVHRRKGEARVFRRSDGMWTGCVELPPGDDGKRRQKRVYSTDKDEAMRKLAALRAELTSGD</sequence>
<evidence type="ECO:0000259" key="2">
    <source>
        <dbReference type="Pfam" id="PF01541"/>
    </source>
</evidence>
<accession>A0AAE4VJ10</accession>
<evidence type="ECO:0000313" key="3">
    <source>
        <dbReference type="EMBL" id="MDV7294414.1"/>
    </source>
</evidence>
<evidence type="ECO:0000256" key="1">
    <source>
        <dbReference type="SAM" id="MobiDB-lite"/>
    </source>
</evidence>
<dbReference type="AlphaFoldDB" id="A0AAE4VJ10"/>
<organism evidence="3 4">
    <name type="scientific">Mycolicibacterium fortuitum</name>
    <name type="common">Mycobacterium fortuitum</name>
    <dbReference type="NCBI Taxonomy" id="1766"/>
    <lineage>
        <taxon>Bacteria</taxon>
        <taxon>Bacillati</taxon>
        <taxon>Actinomycetota</taxon>
        <taxon>Actinomycetes</taxon>
        <taxon>Mycobacteriales</taxon>
        <taxon>Mycobacteriaceae</taxon>
        <taxon>Mycolicibacterium</taxon>
    </lineage>
</organism>
<feature type="region of interest" description="Disordered" evidence="1">
    <location>
        <begin position="105"/>
        <end position="125"/>
    </location>
</feature>
<gene>
    <name evidence="3" type="ORF">R4485_30090</name>
</gene>